<comment type="caution">
    <text evidence="2">The sequence shown here is derived from an EMBL/GenBank/DDBJ whole genome shotgun (WGS) entry which is preliminary data.</text>
</comment>
<evidence type="ECO:0000256" key="1">
    <source>
        <dbReference type="SAM" id="Phobius"/>
    </source>
</evidence>
<organism evidence="2 3">
    <name type="scientific">Rotaria sordida</name>
    <dbReference type="NCBI Taxonomy" id="392033"/>
    <lineage>
        <taxon>Eukaryota</taxon>
        <taxon>Metazoa</taxon>
        <taxon>Spiralia</taxon>
        <taxon>Gnathifera</taxon>
        <taxon>Rotifera</taxon>
        <taxon>Eurotatoria</taxon>
        <taxon>Bdelloidea</taxon>
        <taxon>Philodinida</taxon>
        <taxon>Philodinidae</taxon>
        <taxon>Rotaria</taxon>
    </lineage>
</organism>
<keyword evidence="1" id="KW-0812">Transmembrane</keyword>
<feature type="transmembrane region" description="Helical" evidence="1">
    <location>
        <begin position="9"/>
        <end position="28"/>
    </location>
</feature>
<name>A0A815X1H1_9BILA</name>
<dbReference type="EMBL" id="CAJNOU010010673">
    <property type="protein sequence ID" value="CAF1553445.1"/>
    <property type="molecule type" value="Genomic_DNA"/>
</dbReference>
<accession>A0A815X1H1</accession>
<dbReference type="Proteomes" id="UP000663889">
    <property type="component" value="Unassembled WGS sequence"/>
</dbReference>
<dbReference type="AlphaFoldDB" id="A0A815X1H1"/>
<evidence type="ECO:0000313" key="2">
    <source>
        <dbReference type="EMBL" id="CAF1553445.1"/>
    </source>
</evidence>
<feature type="non-terminal residue" evidence="2">
    <location>
        <position position="1"/>
    </location>
</feature>
<protein>
    <submittedName>
        <fullName evidence="2">Uncharacterized protein</fullName>
    </submittedName>
</protein>
<sequence length="108" mass="12057">LGNTPSQDVPILTLIFLSTIAHSLLYYFLPSSWTPSIKSYVVSTFHAAICVLSVMNFFVRYSVNLKQINRIAGGGIYGTGDEIMTLESFNDYMSSLSIFSSIVYNQLR</sequence>
<keyword evidence="1" id="KW-0472">Membrane</keyword>
<feature type="transmembrane region" description="Helical" evidence="1">
    <location>
        <begin position="40"/>
        <end position="59"/>
    </location>
</feature>
<proteinExistence type="predicted"/>
<reference evidence="2" key="1">
    <citation type="submission" date="2021-02" db="EMBL/GenBank/DDBJ databases">
        <authorList>
            <person name="Nowell W R."/>
        </authorList>
    </citation>
    <scope>NUCLEOTIDE SEQUENCE</scope>
</reference>
<gene>
    <name evidence="2" type="ORF">SEV965_LOCUS38817</name>
</gene>
<keyword evidence="1" id="KW-1133">Transmembrane helix</keyword>
<evidence type="ECO:0000313" key="3">
    <source>
        <dbReference type="Proteomes" id="UP000663889"/>
    </source>
</evidence>